<evidence type="ECO:0000256" key="1">
    <source>
        <dbReference type="ARBA" id="ARBA00004651"/>
    </source>
</evidence>
<feature type="transmembrane region" description="Helical" evidence="6">
    <location>
        <begin position="85"/>
        <end position="109"/>
    </location>
</feature>
<dbReference type="InterPro" id="IPR020846">
    <property type="entry name" value="MFS_dom"/>
</dbReference>
<evidence type="ECO:0000256" key="3">
    <source>
        <dbReference type="ARBA" id="ARBA00022692"/>
    </source>
</evidence>
<evidence type="ECO:0000256" key="4">
    <source>
        <dbReference type="ARBA" id="ARBA00022989"/>
    </source>
</evidence>
<evidence type="ECO:0000313" key="9">
    <source>
        <dbReference type="Proteomes" id="UP000250434"/>
    </source>
</evidence>
<evidence type="ECO:0000256" key="5">
    <source>
        <dbReference type="ARBA" id="ARBA00023136"/>
    </source>
</evidence>
<keyword evidence="5 6" id="KW-0472">Membrane</keyword>
<evidence type="ECO:0000313" key="8">
    <source>
        <dbReference type="EMBL" id="AXB49041.1"/>
    </source>
</evidence>
<feature type="transmembrane region" description="Helical" evidence="6">
    <location>
        <begin position="282"/>
        <end position="301"/>
    </location>
</feature>
<dbReference type="PROSITE" id="PS50850">
    <property type="entry name" value="MFS"/>
    <property type="match status" value="1"/>
</dbReference>
<gene>
    <name evidence="8" type="ORF">A4R43_34920</name>
</gene>
<dbReference type="PANTHER" id="PTHR23513">
    <property type="entry name" value="INTEGRAL MEMBRANE EFFLUX PROTEIN-RELATED"/>
    <property type="match status" value="1"/>
</dbReference>
<dbReference type="Gene3D" id="1.20.1250.20">
    <property type="entry name" value="MFS general substrate transporter like domains"/>
    <property type="match status" value="1"/>
</dbReference>
<sequence length="409" mass="41720">MSGKDRRLTWLLSASAASNLGDGVGKVAFPLLAATLTRDPLLIAGLSATQFLPWLLFALPVGALLDRVDRRRAIVVANTARAALVGLLAVLVLADAVSIWVVYVFGLLLGVVETVADSAANVLIPAVAGDGRLESANSKLQAVEVVGQNFLGGPLGGVAFAMFAAFPFLLNSAGFAVAAVLLLCIAGRYRPEAAARGSVRVEIAGGLGWLRRNPFLSRLVLLAGATALLVEMPMAQLVLYGLEDLRLSEVVFGVFASGAGAGGLLGAAVAPRLISRFGRRGVLLGGMLAVAVLIGGMGLVAQPVVAGVLYGLFGAAVVVVNVVLATLRHLLVPSEYLGRVMGAWRTVVWGAVPVGALLGGLAASLLGSASAAFVLSGALQVGLVVVAAWVLRGQATEFAATPEPALRDG</sequence>
<proteinExistence type="predicted"/>
<dbReference type="GO" id="GO:0005886">
    <property type="term" value="C:plasma membrane"/>
    <property type="evidence" value="ECO:0007669"/>
    <property type="project" value="UniProtKB-SubCell"/>
</dbReference>
<evidence type="ECO:0000256" key="2">
    <source>
        <dbReference type="ARBA" id="ARBA00022475"/>
    </source>
</evidence>
<comment type="subcellular location">
    <subcellularLocation>
        <location evidence="1">Cell membrane</location>
        <topology evidence="1">Multi-pass membrane protein</topology>
    </subcellularLocation>
</comment>
<dbReference type="Proteomes" id="UP000250434">
    <property type="component" value="Chromosome"/>
</dbReference>
<feature type="transmembrane region" description="Helical" evidence="6">
    <location>
        <begin position="307"/>
        <end position="327"/>
    </location>
</feature>
<dbReference type="PANTHER" id="PTHR23513:SF6">
    <property type="entry name" value="MAJOR FACILITATOR SUPERFAMILY ASSOCIATED DOMAIN-CONTAINING PROTEIN"/>
    <property type="match status" value="1"/>
</dbReference>
<dbReference type="InterPro" id="IPR011701">
    <property type="entry name" value="MFS"/>
</dbReference>
<feature type="domain" description="Major facilitator superfamily (MFS) profile" evidence="7">
    <location>
        <begin position="1"/>
        <end position="394"/>
    </location>
</feature>
<dbReference type="AlphaFoldDB" id="A0A344LLW7"/>
<protein>
    <submittedName>
        <fullName evidence="8">MFS transporter</fullName>
    </submittedName>
</protein>
<name>A0A344LLW7_9PSEU</name>
<keyword evidence="2" id="KW-1003">Cell membrane</keyword>
<keyword evidence="3 6" id="KW-0812">Transmembrane</keyword>
<dbReference type="RefSeq" id="WP_113698097.1">
    <property type="nucleotide sequence ID" value="NZ_CP015163.1"/>
</dbReference>
<reference evidence="8 9" key="1">
    <citation type="submission" date="2016-04" db="EMBL/GenBank/DDBJ databases">
        <title>Complete genome sequence and analysis of deep-sea sediment isolate, Amycolatopsis sp. WP1.</title>
        <authorList>
            <person name="Wang H."/>
            <person name="Chen S."/>
            <person name="Wu Q."/>
        </authorList>
    </citation>
    <scope>NUCLEOTIDE SEQUENCE [LARGE SCALE GENOMIC DNA]</scope>
    <source>
        <strain evidence="8 9">WP1</strain>
    </source>
</reference>
<feature type="transmembrane region" description="Helical" evidence="6">
    <location>
        <begin position="250"/>
        <end position="270"/>
    </location>
</feature>
<dbReference type="KEGG" id="aab:A4R43_34920"/>
<dbReference type="Pfam" id="PF07690">
    <property type="entry name" value="MFS_1"/>
    <property type="match status" value="1"/>
</dbReference>
<feature type="transmembrane region" description="Helical" evidence="6">
    <location>
        <begin position="347"/>
        <end position="366"/>
    </location>
</feature>
<evidence type="ECO:0000259" key="7">
    <source>
        <dbReference type="PROSITE" id="PS50850"/>
    </source>
</evidence>
<dbReference type="EMBL" id="CP015163">
    <property type="protein sequence ID" value="AXB49041.1"/>
    <property type="molecule type" value="Genomic_DNA"/>
</dbReference>
<feature type="transmembrane region" description="Helical" evidence="6">
    <location>
        <begin position="158"/>
        <end position="186"/>
    </location>
</feature>
<keyword evidence="9" id="KW-1185">Reference proteome</keyword>
<feature type="transmembrane region" description="Helical" evidence="6">
    <location>
        <begin position="372"/>
        <end position="391"/>
    </location>
</feature>
<feature type="transmembrane region" description="Helical" evidence="6">
    <location>
        <begin position="43"/>
        <end position="65"/>
    </location>
</feature>
<keyword evidence="4 6" id="KW-1133">Transmembrane helix</keyword>
<accession>A0A344LLW7</accession>
<dbReference type="SUPFAM" id="SSF103473">
    <property type="entry name" value="MFS general substrate transporter"/>
    <property type="match status" value="1"/>
</dbReference>
<dbReference type="CDD" id="cd06173">
    <property type="entry name" value="MFS_MefA_like"/>
    <property type="match status" value="1"/>
</dbReference>
<organism evidence="8 9">
    <name type="scientific">Amycolatopsis albispora</name>
    <dbReference type="NCBI Taxonomy" id="1804986"/>
    <lineage>
        <taxon>Bacteria</taxon>
        <taxon>Bacillati</taxon>
        <taxon>Actinomycetota</taxon>
        <taxon>Actinomycetes</taxon>
        <taxon>Pseudonocardiales</taxon>
        <taxon>Pseudonocardiaceae</taxon>
        <taxon>Amycolatopsis</taxon>
    </lineage>
</organism>
<dbReference type="InterPro" id="IPR036259">
    <property type="entry name" value="MFS_trans_sf"/>
</dbReference>
<dbReference type="OrthoDB" id="145388at2"/>
<feature type="transmembrane region" description="Helical" evidence="6">
    <location>
        <begin position="219"/>
        <end position="238"/>
    </location>
</feature>
<evidence type="ECO:0000256" key="6">
    <source>
        <dbReference type="SAM" id="Phobius"/>
    </source>
</evidence>
<dbReference type="GO" id="GO:0022857">
    <property type="term" value="F:transmembrane transporter activity"/>
    <property type="evidence" value="ECO:0007669"/>
    <property type="project" value="InterPro"/>
</dbReference>